<evidence type="ECO:0000313" key="6">
    <source>
        <dbReference type="EMBL" id="CAG7729630.1"/>
    </source>
</evidence>
<dbReference type="EMBL" id="CAJVCH010181616">
    <property type="protein sequence ID" value="CAG7729630.1"/>
    <property type="molecule type" value="Genomic_DNA"/>
</dbReference>
<feature type="domain" description="BPTI/Kunitz inhibitor" evidence="5">
    <location>
        <begin position="28"/>
        <end position="78"/>
    </location>
</feature>
<keyword evidence="7" id="KW-1185">Reference proteome</keyword>
<dbReference type="OrthoDB" id="4473401at2759"/>
<reference evidence="6" key="1">
    <citation type="submission" date="2021-06" db="EMBL/GenBank/DDBJ databases">
        <authorList>
            <person name="Hodson N. C."/>
            <person name="Mongue J. A."/>
            <person name="Jaron S. K."/>
        </authorList>
    </citation>
    <scope>NUCLEOTIDE SEQUENCE</scope>
</reference>
<dbReference type="InterPro" id="IPR020901">
    <property type="entry name" value="Prtase_inh_Kunz-CS"/>
</dbReference>
<evidence type="ECO:0000259" key="5">
    <source>
        <dbReference type="PROSITE" id="PS50279"/>
    </source>
</evidence>
<dbReference type="PROSITE" id="PS00280">
    <property type="entry name" value="BPTI_KUNITZ_1"/>
    <property type="match status" value="1"/>
</dbReference>
<evidence type="ECO:0000256" key="2">
    <source>
        <dbReference type="ARBA" id="ARBA00022900"/>
    </source>
</evidence>
<dbReference type="InterPro" id="IPR002223">
    <property type="entry name" value="Kunitz_BPTI"/>
</dbReference>
<dbReference type="CDD" id="cd00109">
    <property type="entry name" value="Kunitz-type"/>
    <property type="match status" value="1"/>
</dbReference>
<evidence type="ECO:0000256" key="1">
    <source>
        <dbReference type="ARBA" id="ARBA00022690"/>
    </source>
</evidence>
<dbReference type="PANTHER" id="PTHR10083:SF374">
    <property type="entry name" value="BPTI_KUNITZ INHIBITOR DOMAIN-CONTAINING PROTEIN"/>
    <property type="match status" value="1"/>
</dbReference>
<dbReference type="Proteomes" id="UP000708208">
    <property type="component" value="Unassembled WGS sequence"/>
</dbReference>
<name>A0A8J2JZ59_9HEXA</name>
<organism evidence="6 7">
    <name type="scientific">Allacma fusca</name>
    <dbReference type="NCBI Taxonomy" id="39272"/>
    <lineage>
        <taxon>Eukaryota</taxon>
        <taxon>Metazoa</taxon>
        <taxon>Ecdysozoa</taxon>
        <taxon>Arthropoda</taxon>
        <taxon>Hexapoda</taxon>
        <taxon>Collembola</taxon>
        <taxon>Symphypleona</taxon>
        <taxon>Sminthuridae</taxon>
        <taxon>Allacma</taxon>
    </lineage>
</organism>
<gene>
    <name evidence="6" type="ORF">AFUS01_LOCUS18328</name>
</gene>
<sequence length="135" mass="14856">MAKLVLLLLGLSVLMYCTSGQVFTKASCSLSRSTGPCKARQPMFYWSVETNTCIKFTYGGCMGNNNRFKTASQCRNVCGNRRYYEAAGVNFAFTIIVSCGVNITKGKKNLIHLLGTNPEMVSSVIPILLTSDQKY</sequence>
<dbReference type="SMART" id="SM00131">
    <property type="entry name" value="KU"/>
    <property type="match status" value="1"/>
</dbReference>
<dbReference type="Pfam" id="PF00014">
    <property type="entry name" value="Kunitz_BPTI"/>
    <property type="match status" value="1"/>
</dbReference>
<proteinExistence type="predicted"/>
<dbReference type="PROSITE" id="PS50279">
    <property type="entry name" value="BPTI_KUNITZ_2"/>
    <property type="match status" value="1"/>
</dbReference>
<keyword evidence="3" id="KW-1015">Disulfide bond</keyword>
<protein>
    <recommendedName>
        <fullName evidence="5">BPTI/Kunitz inhibitor domain-containing protein</fullName>
    </recommendedName>
</protein>
<evidence type="ECO:0000256" key="3">
    <source>
        <dbReference type="ARBA" id="ARBA00023157"/>
    </source>
</evidence>
<evidence type="ECO:0000256" key="4">
    <source>
        <dbReference type="SAM" id="SignalP"/>
    </source>
</evidence>
<accession>A0A8J2JZ59</accession>
<dbReference type="AlphaFoldDB" id="A0A8J2JZ59"/>
<feature type="signal peptide" evidence="4">
    <location>
        <begin position="1"/>
        <end position="20"/>
    </location>
</feature>
<evidence type="ECO:0000313" key="7">
    <source>
        <dbReference type="Proteomes" id="UP000708208"/>
    </source>
</evidence>
<dbReference type="GO" id="GO:0004867">
    <property type="term" value="F:serine-type endopeptidase inhibitor activity"/>
    <property type="evidence" value="ECO:0007669"/>
    <property type="project" value="UniProtKB-KW"/>
</dbReference>
<dbReference type="PANTHER" id="PTHR10083">
    <property type="entry name" value="KUNITZ-TYPE PROTEASE INHIBITOR-RELATED"/>
    <property type="match status" value="1"/>
</dbReference>
<dbReference type="InterPro" id="IPR050098">
    <property type="entry name" value="TFPI/VKTCI-like"/>
</dbReference>
<keyword evidence="4" id="KW-0732">Signal</keyword>
<feature type="chain" id="PRO_5035194054" description="BPTI/Kunitz inhibitor domain-containing protein" evidence="4">
    <location>
        <begin position="21"/>
        <end position="135"/>
    </location>
</feature>
<keyword evidence="2" id="KW-0722">Serine protease inhibitor</keyword>
<comment type="caution">
    <text evidence="6">The sequence shown here is derived from an EMBL/GenBank/DDBJ whole genome shotgun (WGS) entry which is preliminary data.</text>
</comment>
<keyword evidence="1" id="KW-0646">Protease inhibitor</keyword>